<dbReference type="AlphaFoldDB" id="A0A7S2B2G7"/>
<dbReference type="PANTHER" id="PTHR13228">
    <property type="entry name" value="CONSERVED OLIGOMERIC GOLGI COMPLEX COMPONENT 5"/>
    <property type="match status" value="1"/>
</dbReference>
<proteinExistence type="predicted"/>
<dbReference type="InterPro" id="IPR019465">
    <property type="entry name" value="Cog5"/>
</dbReference>
<accession>A0A7S2B2G7</accession>
<evidence type="ECO:0000313" key="1">
    <source>
        <dbReference type="EMBL" id="CAD9384258.1"/>
    </source>
</evidence>
<protein>
    <submittedName>
        <fullName evidence="1">Uncharacterized protein</fullName>
    </submittedName>
</protein>
<reference evidence="1" key="1">
    <citation type="submission" date="2021-01" db="EMBL/GenBank/DDBJ databases">
        <authorList>
            <person name="Corre E."/>
            <person name="Pelletier E."/>
            <person name="Niang G."/>
            <person name="Scheremetjew M."/>
            <person name="Finn R."/>
            <person name="Kale V."/>
            <person name="Holt S."/>
            <person name="Cochrane G."/>
            <person name="Meng A."/>
            <person name="Brown T."/>
            <person name="Cohen L."/>
        </authorList>
    </citation>
    <scope>NUCLEOTIDE SEQUENCE</scope>
    <source>
        <strain evidence="1">CCMP1381</strain>
    </source>
</reference>
<name>A0A7S2B2G7_9STRA</name>
<dbReference type="GO" id="GO:0006891">
    <property type="term" value="P:intra-Golgi vesicle-mediated transport"/>
    <property type="evidence" value="ECO:0007669"/>
    <property type="project" value="InterPro"/>
</dbReference>
<sequence>MTSQGQPSEVPEDGTSKFLSDFDAALQVLRREHLSRLPRDTTTGVVGESLRDLARRLARSFVSNIALVRPLSEAGRLRLARDMAAFEMYLSSFYNLKGLGRSHEELRALRQLLFLGEEGHTPTAADVLSHDLCRSLRPSTALNHCYSTAPQTLTSPHGQCKVSQRAYVEWLVAGTALKSLVVKYPAGEGGAAREASALKIVQASVDSYAQRCSASSTTPEPVYDALSEAGPRLLERYLMQAKAVTN</sequence>
<gene>
    <name evidence="1" type="ORF">DSPE1174_LOCUS5048</name>
</gene>
<dbReference type="EMBL" id="HBGS01009540">
    <property type="protein sequence ID" value="CAD9384258.1"/>
    <property type="molecule type" value="Transcribed_RNA"/>
</dbReference>
<dbReference type="PANTHER" id="PTHR13228:SF3">
    <property type="entry name" value="CONSERVED OLIGOMERIC GOLGI COMPLEX SUBUNIT 5"/>
    <property type="match status" value="1"/>
</dbReference>
<dbReference type="GO" id="GO:0017119">
    <property type="term" value="C:Golgi transport complex"/>
    <property type="evidence" value="ECO:0007669"/>
    <property type="project" value="InterPro"/>
</dbReference>
<organism evidence="1">
    <name type="scientific">Octactis speculum</name>
    <dbReference type="NCBI Taxonomy" id="3111310"/>
    <lineage>
        <taxon>Eukaryota</taxon>
        <taxon>Sar</taxon>
        <taxon>Stramenopiles</taxon>
        <taxon>Ochrophyta</taxon>
        <taxon>Dictyochophyceae</taxon>
        <taxon>Dictyochales</taxon>
        <taxon>Dictyochaceae</taxon>
        <taxon>Octactis</taxon>
    </lineage>
</organism>